<protein>
    <submittedName>
        <fullName evidence="1">Uncharacterized protein</fullName>
    </submittedName>
</protein>
<evidence type="ECO:0000313" key="1">
    <source>
        <dbReference type="EMBL" id="OMJ27602.1"/>
    </source>
</evidence>
<evidence type="ECO:0000313" key="2">
    <source>
        <dbReference type="Proteomes" id="UP000187429"/>
    </source>
</evidence>
<accession>A0A1R1YL23</accession>
<dbReference type="AlphaFoldDB" id="A0A1R1YL23"/>
<sequence>MERSLKKRLQDYHAFSLIQDLRAWIQDKFREVITKSISFDHTSRDESELVEKLNIFMELAPILARDARAGYIHKLHGFGIGYFSGNSYLILPMNPTSGDNTNGRKEFDEASLCAEVQEFG</sequence>
<dbReference type="Proteomes" id="UP000187429">
    <property type="component" value="Unassembled WGS sequence"/>
</dbReference>
<proteinExistence type="predicted"/>
<reference evidence="2" key="1">
    <citation type="submission" date="2017-01" db="EMBL/GenBank/DDBJ databases">
        <authorList>
            <person name="Wang Y."/>
            <person name="White M."/>
            <person name="Kvist S."/>
            <person name="Moncalvo J.-M."/>
        </authorList>
    </citation>
    <scope>NUCLEOTIDE SEQUENCE [LARGE SCALE GENOMIC DNA]</scope>
    <source>
        <strain evidence="2">ID-206-W2</strain>
    </source>
</reference>
<organism evidence="1 2">
    <name type="scientific">Smittium culicis</name>
    <dbReference type="NCBI Taxonomy" id="133412"/>
    <lineage>
        <taxon>Eukaryota</taxon>
        <taxon>Fungi</taxon>
        <taxon>Fungi incertae sedis</taxon>
        <taxon>Zoopagomycota</taxon>
        <taxon>Kickxellomycotina</taxon>
        <taxon>Harpellomycetes</taxon>
        <taxon>Harpellales</taxon>
        <taxon>Legeriomycetaceae</taxon>
        <taxon>Smittium</taxon>
    </lineage>
</organism>
<name>A0A1R1YL23_9FUNG</name>
<gene>
    <name evidence="1" type="ORF">AYI69_g2959</name>
</gene>
<dbReference type="EMBL" id="LSSM01000926">
    <property type="protein sequence ID" value="OMJ27602.1"/>
    <property type="molecule type" value="Genomic_DNA"/>
</dbReference>
<comment type="caution">
    <text evidence="1">The sequence shown here is derived from an EMBL/GenBank/DDBJ whole genome shotgun (WGS) entry which is preliminary data.</text>
</comment>
<keyword evidence="2" id="KW-1185">Reference proteome</keyword>